<dbReference type="Pfam" id="PF07690">
    <property type="entry name" value="MFS_1"/>
    <property type="match status" value="1"/>
</dbReference>
<dbReference type="PANTHER" id="PTHR11360:SF260">
    <property type="entry name" value="MFS DOMAIN-CONTAINING PROTEIN"/>
    <property type="match status" value="1"/>
</dbReference>
<feature type="transmembrane region" description="Helical" evidence="3">
    <location>
        <begin position="120"/>
        <end position="145"/>
    </location>
</feature>
<evidence type="ECO:0000313" key="6">
    <source>
        <dbReference type="Proteomes" id="UP001347796"/>
    </source>
</evidence>
<feature type="transmembrane region" description="Helical" evidence="3">
    <location>
        <begin position="183"/>
        <end position="202"/>
    </location>
</feature>
<evidence type="ECO:0000259" key="4">
    <source>
        <dbReference type="PROSITE" id="PS50850"/>
    </source>
</evidence>
<feature type="transmembrane region" description="Helical" evidence="3">
    <location>
        <begin position="442"/>
        <end position="461"/>
    </location>
</feature>
<evidence type="ECO:0000256" key="3">
    <source>
        <dbReference type="SAM" id="Phobius"/>
    </source>
</evidence>
<reference evidence="5 6" key="1">
    <citation type="submission" date="2024-01" db="EMBL/GenBank/DDBJ databases">
        <title>The genome of the rayed Mediterranean limpet Patella caerulea (Linnaeus, 1758).</title>
        <authorList>
            <person name="Anh-Thu Weber A."/>
            <person name="Halstead-Nussloch G."/>
        </authorList>
    </citation>
    <scope>NUCLEOTIDE SEQUENCE [LARGE SCALE GENOMIC DNA]</scope>
    <source>
        <strain evidence="5">AATW-2023a</strain>
        <tissue evidence="5">Whole specimen</tissue>
    </source>
</reference>
<feature type="transmembrane region" description="Helical" evidence="3">
    <location>
        <begin position="467"/>
        <end position="491"/>
    </location>
</feature>
<dbReference type="InterPro" id="IPR036259">
    <property type="entry name" value="MFS_trans_sf"/>
</dbReference>
<feature type="transmembrane region" description="Helical" evidence="3">
    <location>
        <begin position="412"/>
        <end position="430"/>
    </location>
</feature>
<proteinExistence type="predicted"/>
<comment type="caution">
    <text evidence="5">The sequence shown here is derived from an EMBL/GenBank/DDBJ whole genome shotgun (WGS) entry which is preliminary data.</text>
</comment>
<feature type="domain" description="Major facilitator superfamily (MFS) profile" evidence="4">
    <location>
        <begin position="355"/>
        <end position="573"/>
    </location>
</feature>
<keyword evidence="3" id="KW-0472">Membrane</keyword>
<protein>
    <recommendedName>
        <fullName evidence="4">Major facilitator superfamily (MFS) profile domain-containing protein</fullName>
    </recommendedName>
</protein>
<dbReference type="Proteomes" id="UP001347796">
    <property type="component" value="Unassembled WGS sequence"/>
</dbReference>
<comment type="subcellular location">
    <subcellularLocation>
        <location evidence="1">Membrane</location>
        <topology evidence="1">Multi-pass membrane protein</topology>
    </subcellularLocation>
</comment>
<sequence>MHSSTTNKPNKQVNHATDLAPDGGWGWVVCFGAFMINFIADGTMFSFGILFLDLLDYFKDSKFKTAIVGSSQLGLSMMMGPVVSMLLKKYTCRQVTIAGGLIASVWMGVSIFSPNIELMILTYGVLSGAGICLVYLTSIIVVGLYFTKKRAIATGIATSGAGVGVFVYGYLTDYLLGVYDWKGTVIILSGLMLNCVVCGALFRPIRPHTFKEEEFEDMSCSGSSGYGGSSEEPDDLDHEESDSDTETVHVPIKLHKDTYHPPRGLKFKSAEDLSFLSVKQVDPRLHVSSAAVSKLNPDTKTDRIVNGLLHPMLRKDIFYSGSVSHLPDYDTCGGSLNSFLAKMTQDQSVCGCSESHLSQSKSRLKSIYDLSLFKDRIFWAVLMVCTLWTVQSIPITYVPGLAVTHGISRSNAALLISVVGISNTIGRVVAGFANDVLNAKSIVLYFVAFCIGAVVNFVFPFCETFPTLIVTTAGFGLCMAVAVSMRSIVIADLMKIERLTQSFGIIALFQGVAFIICPPLAGKLMDVTGTYMSPFFLVATVYFICATVCLLVILVHRQKNTKHQTVLDKEDWI</sequence>
<keyword evidence="3" id="KW-1133">Transmembrane helix</keyword>
<dbReference type="PANTHER" id="PTHR11360">
    <property type="entry name" value="MONOCARBOXYLATE TRANSPORTER"/>
    <property type="match status" value="1"/>
</dbReference>
<dbReference type="CDD" id="cd17352">
    <property type="entry name" value="MFS_MCT_SLC16"/>
    <property type="match status" value="1"/>
</dbReference>
<dbReference type="InterPro" id="IPR050327">
    <property type="entry name" value="Proton-linked_MCT"/>
</dbReference>
<evidence type="ECO:0000313" key="5">
    <source>
        <dbReference type="EMBL" id="KAK6168441.1"/>
    </source>
</evidence>
<keyword evidence="6" id="KW-1185">Reference proteome</keyword>
<organism evidence="5 6">
    <name type="scientific">Patella caerulea</name>
    <name type="common">Rayed Mediterranean limpet</name>
    <dbReference type="NCBI Taxonomy" id="87958"/>
    <lineage>
        <taxon>Eukaryota</taxon>
        <taxon>Metazoa</taxon>
        <taxon>Spiralia</taxon>
        <taxon>Lophotrochozoa</taxon>
        <taxon>Mollusca</taxon>
        <taxon>Gastropoda</taxon>
        <taxon>Patellogastropoda</taxon>
        <taxon>Patelloidea</taxon>
        <taxon>Patellidae</taxon>
        <taxon>Patella</taxon>
    </lineage>
</organism>
<feature type="transmembrane region" description="Helical" evidence="3">
    <location>
        <begin position="503"/>
        <end position="521"/>
    </location>
</feature>
<accession>A0AAN8GCY5</accession>
<name>A0AAN8GCY5_PATCE</name>
<feature type="transmembrane region" description="Helical" evidence="3">
    <location>
        <begin position="533"/>
        <end position="555"/>
    </location>
</feature>
<dbReference type="InterPro" id="IPR011701">
    <property type="entry name" value="MFS"/>
</dbReference>
<feature type="region of interest" description="Disordered" evidence="2">
    <location>
        <begin position="216"/>
        <end position="253"/>
    </location>
</feature>
<keyword evidence="3" id="KW-0812">Transmembrane</keyword>
<feature type="transmembrane region" description="Helical" evidence="3">
    <location>
        <begin position="152"/>
        <end position="171"/>
    </location>
</feature>
<feature type="transmembrane region" description="Helical" evidence="3">
    <location>
        <begin position="377"/>
        <end position="400"/>
    </location>
</feature>
<feature type="transmembrane region" description="Helical" evidence="3">
    <location>
        <begin position="25"/>
        <end position="52"/>
    </location>
</feature>
<dbReference type="EMBL" id="JAZGQO010000016">
    <property type="protein sequence ID" value="KAK6168441.1"/>
    <property type="molecule type" value="Genomic_DNA"/>
</dbReference>
<dbReference type="GO" id="GO:0016020">
    <property type="term" value="C:membrane"/>
    <property type="evidence" value="ECO:0007669"/>
    <property type="project" value="UniProtKB-SubCell"/>
</dbReference>
<dbReference type="SUPFAM" id="SSF103473">
    <property type="entry name" value="MFS general substrate transporter"/>
    <property type="match status" value="1"/>
</dbReference>
<dbReference type="GO" id="GO:0008028">
    <property type="term" value="F:monocarboxylic acid transmembrane transporter activity"/>
    <property type="evidence" value="ECO:0007669"/>
    <property type="project" value="TreeGrafter"/>
</dbReference>
<dbReference type="PROSITE" id="PS50850">
    <property type="entry name" value="MFS"/>
    <property type="match status" value="1"/>
</dbReference>
<gene>
    <name evidence="5" type="ORF">SNE40_020972</name>
</gene>
<evidence type="ECO:0000256" key="2">
    <source>
        <dbReference type="SAM" id="MobiDB-lite"/>
    </source>
</evidence>
<dbReference type="AlphaFoldDB" id="A0AAN8GCY5"/>
<dbReference type="InterPro" id="IPR020846">
    <property type="entry name" value="MFS_dom"/>
</dbReference>
<feature type="compositionally biased region" description="Acidic residues" evidence="2">
    <location>
        <begin position="231"/>
        <end position="245"/>
    </location>
</feature>
<evidence type="ECO:0000256" key="1">
    <source>
        <dbReference type="ARBA" id="ARBA00004141"/>
    </source>
</evidence>
<dbReference type="Gene3D" id="1.20.1250.20">
    <property type="entry name" value="MFS general substrate transporter like domains"/>
    <property type="match status" value="2"/>
</dbReference>
<feature type="transmembrane region" description="Helical" evidence="3">
    <location>
        <begin position="95"/>
        <end position="114"/>
    </location>
</feature>